<evidence type="ECO:0000256" key="10">
    <source>
        <dbReference type="SAM" id="SignalP"/>
    </source>
</evidence>
<proteinExistence type="predicted"/>
<evidence type="ECO:0000256" key="8">
    <source>
        <dbReference type="ARBA" id="ARBA00023284"/>
    </source>
</evidence>
<keyword evidence="8" id="KW-0676">Redox-active center</keyword>
<dbReference type="GO" id="GO:0005789">
    <property type="term" value="C:endoplasmic reticulum membrane"/>
    <property type="evidence" value="ECO:0007669"/>
    <property type="project" value="UniProtKB-SubCell"/>
</dbReference>
<protein>
    <recommendedName>
        <fullName evidence="13">Thioredoxin domain-containing protein</fullName>
    </recommendedName>
</protein>
<evidence type="ECO:0000256" key="9">
    <source>
        <dbReference type="SAM" id="MobiDB-lite"/>
    </source>
</evidence>
<evidence type="ECO:0000256" key="6">
    <source>
        <dbReference type="ARBA" id="ARBA00022989"/>
    </source>
</evidence>
<feature type="signal peptide" evidence="10">
    <location>
        <begin position="1"/>
        <end position="23"/>
    </location>
</feature>
<dbReference type="OrthoDB" id="2502001at2759"/>
<evidence type="ECO:0000256" key="2">
    <source>
        <dbReference type="ARBA" id="ARBA00022448"/>
    </source>
</evidence>
<reference evidence="11" key="1">
    <citation type="journal article" date="2020" name="Fungal Divers.">
        <title>Resolving the Mortierellaceae phylogeny through synthesis of multi-gene phylogenetics and phylogenomics.</title>
        <authorList>
            <person name="Vandepol N."/>
            <person name="Liber J."/>
            <person name="Desiro A."/>
            <person name="Na H."/>
            <person name="Kennedy M."/>
            <person name="Barry K."/>
            <person name="Grigoriev I.V."/>
            <person name="Miller A.N."/>
            <person name="O'Donnell K."/>
            <person name="Stajich J.E."/>
            <person name="Bonito G."/>
        </authorList>
    </citation>
    <scope>NUCLEOTIDE SEQUENCE</scope>
    <source>
        <strain evidence="11">REB-010B</strain>
    </source>
</reference>
<dbReference type="EMBL" id="JAAAIP010000097">
    <property type="protein sequence ID" value="KAG0325943.1"/>
    <property type="molecule type" value="Genomic_DNA"/>
</dbReference>
<dbReference type="PANTHER" id="PTHR46107">
    <property type="entry name" value="DUMPY: SHORTER THAN WILD-TYPE"/>
    <property type="match status" value="1"/>
</dbReference>
<gene>
    <name evidence="11" type="ORF">BGZ99_010396</name>
</gene>
<dbReference type="Gene3D" id="3.40.30.10">
    <property type="entry name" value="Glutaredoxin"/>
    <property type="match status" value="1"/>
</dbReference>
<name>A0A9P6UXI5_9FUNG</name>
<feature type="chain" id="PRO_5040400135" description="Thioredoxin domain-containing protein" evidence="10">
    <location>
        <begin position="24"/>
        <end position="268"/>
    </location>
</feature>
<dbReference type="InterPro" id="IPR036249">
    <property type="entry name" value="Thioredoxin-like_sf"/>
</dbReference>
<evidence type="ECO:0000256" key="3">
    <source>
        <dbReference type="ARBA" id="ARBA00022729"/>
    </source>
</evidence>
<evidence type="ECO:0008006" key="13">
    <source>
        <dbReference type="Google" id="ProtNLM"/>
    </source>
</evidence>
<organism evidence="11 12">
    <name type="scientific">Dissophora globulifera</name>
    <dbReference type="NCBI Taxonomy" id="979702"/>
    <lineage>
        <taxon>Eukaryota</taxon>
        <taxon>Fungi</taxon>
        <taxon>Fungi incertae sedis</taxon>
        <taxon>Mucoromycota</taxon>
        <taxon>Mortierellomycotina</taxon>
        <taxon>Mortierellomycetes</taxon>
        <taxon>Mortierellales</taxon>
        <taxon>Mortierellaceae</taxon>
        <taxon>Dissophora</taxon>
    </lineage>
</organism>
<keyword evidence="6" id="KW-0812">Transmembrane</keyword>
<comment type="caution">
    <text evidence="11">The sequence shown here is derived from an EMBL/GenBank/DDBJ whole genome shotgun (WGS) entry which is preliminary data.</text>
</comment>
<keyword evidence="6" id="KW-1133">Transmembrane helix</keyword>
<evidence type="ECO:0000313" key="11">
    <source>
        <dbReference type="EMBL" id="KAG0325943.1"/>
    </source>
</evidence>
<keyword evidence="3 10" id="KW-0732">Signal</keyword>
<comment type="subcellular location">
    <subcellularLocation>
        <location evidence="1">Endoplasmic reticulum membrane</location>
        <topology evidence="1">Single-pass membrane protein</topology>
    </subcellularLocation>
</comment>
<accession>A0A9P6UXI5</accession>
<dbReference type="Proteomes" id="UP000738325">
    <property type="component" value="Unassembled WGS sequence"/>
</dbReference>
<dbReference type="GO" id="GO:0015036">
    <property type="term" value="F:disulfide oxidoreductase activity"/>
    <property type="evidence" value="ECO:0007669"/>
    <property type="project" value="TreeGrafter"/>
</dbReference>
<evidence type="ECO:0000256" key="5">
    <source>
        <dbReference type="ARBA" id="ARBA00022982"/>
    </source>
</evidence>
<dbReference type="PANTHER" id="PTHR46107:SF3">
    <property type="entry name" value="THIOREDOXIN DOMAIN-CONTAINING PROTEIN"/>
    <property type="match status" value="1"/>
</dbReference>
<dbReference type="InterPro" id="IPR052454">
    <property type="entry name" value="TMX_domain-containing"/>
</dbReference>
<keyword evidence="4" id="KW-0256">Endoplasmic reticulum</keyword>
<evidence type="ECO:0000256" key="7">
    <source>
        <dbReference type="ARBA" id="ARBA00023157"/>
    </source>
</evidence>
<keyword evidence="5" id="KW-0249">Electron transport</keyword>
<keyword evidence="7" id="KW-1015">Disulfide bond</keyword>
<keyword evidence="6" id="KW-0472">Membrane</keyword>
<evidence type="ECO:0000256" key="4">
    <source>
        <dbReference type="ARBA" id="ARBA00022824"/>
    </source>
</evidence>
<evidence type="ECO:0000313" key="12">
    <source>
        <dbReference type="Proteomes" id="UP000738325"/>
    </source>
</evidence>
<sequence length="268" mass="29763">MKFFKTSVALVGALALLALPATAQYSKEEEEQRASVNERRGAAGYFDLVKSFVTGGATAPALFGADPTGSIVNITDDNFRETIYEGEYIVAFCSATSVPCADYFPTFLDAATTMHKETNTVFASVWVEENPRLSARFFIPARLPYLVYAKDGEFRQIPYVRNDTQFLINFIEEEQYQYYPIMNGIMSPYSTLANWFEKYAQGIEWLSAYTAWMPYSSDPAKYAHLNPDGTKKVIEPATTNATSSAVKSSSKSLKSSSSSKKRSTKKAA</sequence>
<feature type="compositionally biased region" description="Low complexity" evidence="9">
    <location>
        <begin position="237"/>
        <end position="258"/>
    </location>
</feature>
<feature type="region of interest" description="Disordered" evidence="9">
    <location>
        <begin position="236"/>
        <end position="268"/>
    </location>
</feature>
<keyword evidence="12" id="KW-1185">Reference proteome</keyword>
<evidence type="ECO:0000256" key="1">
    <source>
        <dbReference type="ARBA" id="ARBA00004389"/>
    </source>
</evidence>
<dbReference type="SUPFAM" id="SSF52833">
    <property type="entry name" value="Thioredoxin-like"/>
    <property type="match status" value="1"/>
</dbReference>
<dbReference type="AlphaFoldDB" id="A0A9P6UXI5"/>
<keyword evidence="2" id="KW-0813">Transport</keyword>
<feature type="compositionally biased region" description="Basic residues" evidence="9">
    <location>
        <begin position="259"/>
        <end position="268"/>
    </location>
</feature>